<protein>
    <submittedName>
        <fullName evidence="3">Uncharacterized protein</fullName>
    </submittedName>
</protein>
<feature type="compositionally biased region" description="Polar residues" evidence="1">
    <location>
        <begin position="178"/>
        <end position="189"/>
    </location>
</feature>
<evidence type="ECO:0000313" key="3">
    <source>
        <dbReference type="EMBL" id="CAH3164773.1"/>
    </source>
</evidence>
<gene>
    <name evidence="3" type="ORF">PMEA_00002416</name>
</gene>
<organism evidence="3 4">
    <name type="scientific">Pocillopora meandrina</name>
    <dbReference type="NCBI Taxonomy" id="46732"/>
    <lineage>
        <taxon>Eukaryota</taxon>
        <taxon>Metazoa</taxon>
        <taxon>Cnidaria</taxon>
        <taxon>Anthozoa</taxon>
        <taxon>Hexacorallia</taxon>
        <taxon>Scleractinia</taxon>
        <taxon>Astrocoeniina</taxon>
        <taxon>Pocilloporidae</taxon>
        <taxon>Pocillopora</taxon>
    </lineage>
</organism>
<evidence type="ECO:0000256" key="1">
    <source>
        <dbReference type="SAM" id="MobiDB-lite"/>
    </source>
</evidence>
<keyword evidence="2" id="KW-0472">Membrane</keyword>
<keyword evidence="4" id="KW-1185">Reference proteome</keyword>
<feature type="compositionally biased region" description="Basic and acidic residues" evidence="1">
    <location>
        <begin position="190"/>
        <end position="199"/>
    </location>
</feature>
<dbReference type="AlphaFoldDB" id="A0AAU9Y0S6"/>
<name>A0AAU9Y0S6_9CNID</name>
<feature type="region of interest" description="Disordered" evidence="1">
    <location>
        <begin position="170"/>
        <end position="199"/>
    </location>
</feature>
<sequence>MVDSKFLIVTTLCYVGIFGVIFIVCCCAWTRHLRREGRGYSPRIRNNSSRRVHRPQPPEYPMVPSTPLYAHRGHGFAEVNFPDGNTYYPAPQRTQNLAQRNNLYPMVRHHPTSFGYPQAHFFPTSVTTNVDISLDVHGMNYGDTSQGGLSGDEFSDATSSRFDGVASVAAENVETKEGNQTPRTISPSHASEDDGKESE</sequence>
<keyword evidence="2" id="KW-1133">Transmembrane helix</keyword>
<comment type="caution">
    <text evidence="3">The sequence shown here is derived from an EMBL/GenBank/DDBJ whole genome shotgun (WGS) entry which is preliminary data.</text>
</comment>
<keyword evidence="2" id="KW-0812">Transmembrane</keyword>
<evidence type="ECO:0000313" key="4">
    <source>
        <dbReference type="Proteomes" id="UP001159428"/>
    </source>
</evidence>
<reference evidence="3 4" key="1">
    <citation type="submission" date="2022-05" db="EMBL/GenBank/DDBJ databases">
        <authorList>
            <consortium name="Genoscope - CEA"/>
            <person name="William W."/>
        </authorList>
    </citation>
    <scope>NUCLEOTIDE SEQUENCE [LARGE SCALE GENOMIC DNA]</scope>
</reference>
<feature type="region of interest" description="Disordered" evidence="1">
    <location>
        <begin position="39"/>
        <end position="60"/>
    </location>
</feature>
<dbReference type="EMBL" id="CALNXJ010000108">
    <property type="protein sequence ID" value="CAH3164773.1"/>
    <property type="molecule type" value="Genomic_DNA"/>
</dbReference>
<accession>A0AAU9Y0S6</accession>
<feature type="transmembrane region" description="Helical" evidence="2">
    <location>
        <begin position="6"/>
        <end position="29"/>
    </location>
</feature>
<evidence type="ECO:0000256" key="2">
    <source>
        <dbReference type="SAM" id="Phobius"/>
    </source>
</evidence>
<dbReference type="Proteomes" id="UP001159428">
    <property type="component" value="Unassembled WGS sequence"/>
</dbReference>
<proteinExistence type="predicted"/>